<feature type="domain" description="Formyl transferase N-terminal" evidence="2">
    <location>
        <begin position="1"/>
        <end position="182"/>
    </location>
</feature>
<dbReference type="EC" id="2.1.2.9" evidence="1"/>
<comment type="caution">
    <text evidence="3">The sequence shown here is derived from an EMBL/GenBank/DDBJ whole genome shotgun (WGS) entry which is preliminary data.</text>
</comment>
<dbReference type="Pfam" id="PF00551">
    <property type="entry name" value="Formyl_trans_N"/>
    <property type="match status" value="1"/>
</dbReference>
<sequence length="324" mass="37175">MNVAYFGSPKLAAQLLDILHKKQDLHIKLVVTQPDRPAGKRLTITPTDVKTNAYAKSLEVFDKILDQETERQLEQLFHKHAIQLCIVFAYGAIISKQLLSSVKYGFWNIHPSLLPKYRGAAPIIFPLALGEKKTGVTLIAMNEHMDTGDIICQSPIEIHEDTTRIDVENMILHIASEMIVQNVQTIKTQKKLLVRTQDHTHATITRRITKEDGYLPLDILVHAQKSTKSMLQNDLPYLLSWYYTENSILHTRKLSSGQIVWNLYKALIGWPGIWTRVQTNKGFKRLQIKRISYNNKTIAIQNVQFEGKKEVTFMELNKSCNIFK</sequence>
<evidence type="ECO:0000256" key="1">
    <source>
        <dbReference type="ARBA" id="ARBA00012261"/>
    </source>
</evidence>
<gene>
    <name evidence="3" type="ORF">US54_C0045G0006</name>
</gene>
<evidence type="ECO:0000313" key="3">
    <source>
        <dbReference type="EMBL" id="KKQ37085.1"/>
    </source>
</evidence>
<dbReference type="PANTHER" id="PTHR11138:SF5">
    <property type="entry name" value="METHIONYL-TRNA FORMYLTRANSFERASE, MITOCHONDRIAL"/>
    <property type="match status" value="1"/>
</dbReference>
<evidence type="ECO:0000259" key="2">
    <source>
        <dbReference type="Pfam" id="PF00551"/>
    </source>
</evidence>
<keyword evidence="3" id="KW-0808">Transferase</keyword>
<evidence type="ECO:0000313" key="4">
    <source>
        <dbReference type="Proteomes" id="UP000034471"/>
    </source>
</evidence>
<dbReference type="CDD" id="cd08646">
    <property type="entry name" value="FMT_core_Met-tRNA-FMT_N"/>
    <property type="match status" value="1"/>
</dbReference>
<dbReference type="STRING" id="1618481.US54_C0045G0006"/>
<proteinExistence type="predicted"/>
<dbReference type="SUPFAM" id="SSF53328">
    <property type="entry name" value="Formyltransferase"/>
    <property type="match status" value="1"/>
</dbReference>
<accession>A0A0G0HEY2</accession>
<dbReference type="EMBL" id="LBTJ01000045">
    <property type="protein sequence ID" value="KKQ37085.1"/>
    <property type="molecule type" value="Genomic_DNA"/>
</dbReference>
<dbReference type="PANTHER" id="PTHR11138">
    <property type="entry name" value="METHIONYL-TRNA FORMYLTRANSFERASE"/>
    <property type="match status" value="1"/>
</dbReference>
<dbReference type="PATRIC" id="fig|1618481.3.peg.795"/>
<reference evidence="3 4" key="1">
    <citation type="journal article" date="2015" name="Nature">
        <title>rRNA introns, odd ribosomes, and small enigmatic genomes across a large radiation of phyla.</title>
        <authorList>
            <person name="Brown C.T."/>
            <person name="Hug L.A."/>
            <person name="Thomas B.C."/>
            <person name="Sharon I."/>
            <person name="Castelle C.J."/>
            <person name="Singh A."/>
            <person name="Wilkins M.J."/>
            <person name="Williams K.H."/>
            <person name="Banfield J.F."/>
        </authorList>
    </citation>
    <scope>NUCLEOTIDE SEQUENCE [LARGE SCALE GENOMIC DNA]</scope>
</reference>
<dbReference type="Proteomes" id="UP000034471">
    <property type="component" value="Unassembled WGS sequence"/>
</dbReference>
<dbReference type="InterPro" id="IPR002376">
    <property type="entry name" value="Formyl_transf_N"/>
</dbReference>
<dbReference type="AlphaFoldDB" id="A0A0G0HEY2"/>
<dbReference type="Gene3D" id="3.40.50.12230">
    <property type="match status" value="1"/>
</dbReference>
<protein>
    <recommendedName>
        <fullName evidence="1">methionyl-tRNA formyltransferase</fullName>
        <ecNumber evidence="1">2.1.2.9</ecNumber>
    </recommendedName>
</protein>
<organism evidence="3 4">
    <name type="scientific">Candidatus Roizmanbacteria bacterium GW2011_GWA2_37_7</name>
    <dbReference type="NCBI Taxonomy" id="1618481"/>
    <lineage>
        <taxon>Bacteria</taxon>
        <taxon>Candidatus Roizmaniibacteriota</taxon>
    </lineage>
</organism>
<dbReference type="GO" id="GO:0004479">
    <property type="term" value="F:methionyl-tRNA formyltransferase activity"/>
    <property type="evidence" value="ECO:0007669"/>
    <property type="project" value="UniProtKB-EC"/>
</dbReference>
<dbReference type="InterPro" id="IPR036477">
    <property type="entry name" value="Formyl_transf_N_sf"/>
</dbReference>
<name>A0A0G0HEY2_9BACT</name>
<dbReference type="InterPro" id="IPR041711">
    <property type="entry name" value="Met-tRNA-FMT_N"/>
</dbReference>